<evidence type="ECO:0000313" key="1">
    <source>
        <dbReference type="EMBL" id="MPC72808.1"/>
    </source>
</evidence>
<sequence>MAAHQHSFNSTRGSLPSPSLVEKLLRSSQLRFGFIIYSDNPLRKKPNSRASVSVIASLSPPVEMKRFS</sequence>
<evidence type="ECO:0000313" key="2">
    <source>
        <dbReference type="Proteomes" id="UP000324222"/>
    </source>
</evidence>
<organism evidence="1 2">
    <name type="scientific">Portunus trituberculatus</name>
    <name type="common">Swimming crab</name>
    <name type="synonym">Neptunus trituberculatus</name>
    <dbReference type="NCBI Taxonomy" id="210409"/>
    <lineage>
        <taxon>Eukaryota</taxon>
        <taxon>Metazoa</taxon>
        <taxon>Ecdysozoa</taxon>
        <taxon>Arthropoda</taxon>
        <taxon>Crustacea</taxon>
        <taxon>Multicrustacea</taxon>
        <taxon>Malacostraca</taxon>
        <taxon>Eumalacostraca</taxon>
        <taxon>Eucarida</taxon>
        <taxon>Decapoda</taxon>
        <taxon>Pleocyemata</taxon>
        <taxon>Brachyura</taxon>
        <taxon>Eubrachyura</taxon>
        <taxon>Portunoidea</taxon>
        <taxon>Portunidae</taxon>
        <taxon>Portuninae</taxon>
        <taxon>Portunus</taxon>
    </lineage>
</organism>
<dbReference type="Proteomes" id="UP000324222">
    <property type="component" value="Unassembled WGS sequence"/>
</dbReference>
<comment type="caution">
    <text evidence="1">The sequence shown here is derived from an EMBL/GenBank/DDBJ whole genome shotgun (WGS) entry which is preliminary data.</text>
</comment>
<accession>A0A5B7HVQ6</accession>
<reference evidence="1 2" key="1">
    <citation type="submission" date="2019-05" db="EMBL/GenBank/DDBJ databases">
        <title>Another draft genome of Portunus trituberculatus and its Hox gene families provides insights of decapod evolution.</title>
        <authorList>
            <person name="Jeong J.-H."/>
            <person name="Song I."/>
            <person name="Kim S."/>
            <person name="Choi T."/>
            <person name="Kim D."/>
            <person name="Ryu S."/>
            <person name="Kim W."/>
        </authorList>
    </citation>
    <scope>NUCLEOTIDE SEQUENCE [LARGE SCALE GENOMIC DNA]</scope>
    <source>
        <tissue evidence="1">Muscle</tissue>
    </source>
</reference>
<keyword evidence="2" id="KW-1185">Reference proteome</keyword>
<gene>
    <name evidence="1" type="ORF">E2C01_067122</name>
</gene>
<protein>
    <submittedName>
        <fullName evidence="1">Uncharacterized protein</fullName>
    </submittedName>
</protein>
<proteinExistence type="predicted"/>
<dbReference type="EMBL" id="VSRR010035456">
    <property type="protein sequence ID" value="MPC72808.1"/>
    <property type="molecule type" value="Genomic_DNA"/>
</dbReference>
<name>A0A5B7HVQ6_PORTR</name>
<dbReference type="AlphaFoldDB" id="A0A5B7HVQ6"/>